<evidence type="ECO:0000259" key="15">
    <source>
        <dbReference type="PROSITE" id="PS51278"/>
    </source>
</evidence>
<dbReference type="InterPro" id="IPR050795">
    <property type="entry name" value="Asn_Synthetase"/>
</dbReference>
<dbReference type="NCBIfam" id="TIGR01536">
    <property type="entry name" value="asn_synth_AEB"/>
    <property type="match status" value="1"/>
</dbReference>
<feature type="domain" description="Glutamine amidotransferase type-2" evidence="15">
    <location>
        <begin position="2"/>
        <end position="179"/>
    </location>
</feature>
<reference evidence="16" key="1">
    <citation type="submission" date="2018-07" db="EMBL/GenBank/DDBJ databases">
        <authorList>
            <consortium name="Genoscope - CEA"/>
            <person name="William W."/>
        </authorList>
    </citation>
    <scope>NUCLEOTIDE SEQUENCE</scope>
    <source>
        <strain evidence="16">IK1</strain>
    </source>
</reference>
<dbReference type="CDD" id="cd00712">
    <property type="entry name" value="AsnB"/>
    <property type="match status" value="1"/>
</dbReference>
<dbReference type="EC" id="6.3.5.4" evidence="2"/>
<protein>
    <recommendedName>
        <fullName evidence="2">asparagine synthase (glutamine-hydrolyzing)</fullName>
        <ecNumber evidence="2">6.3.5.4</ecNumber>
    </recommendedName>
</protein>
<keyword evidence="8 11" id="KW-0315">Glutamine amidotransferase</keyword>
<evidence type="ECO:0000256" key="10">
    <source>
        <dbReference type="ARBA" id="ARBA00048741"/>
    </source>
</evidence>
<comment type="catalytic activity">
    <reaction evidence="10">
        <text>L-aspartate + L-glutamine + ATP + H2O = L-asparagine + L-glutamate + AMP + diphosphate + H(+)</text>
        <dbReference type="Rhea" id="RHEA:12228"/>
        <dbReference type="ChEBI" id="CHEBI:15377"/>
        <dbReference type="ChEBI" id="CHEBI:15378"/>
        <dbReference type="ChEBI" id="CHEBI:29985"/>
        <dbReference type="ChEBI" id="CHEBI:29991"/>
        <dbReference type="ChEBI" id="CHEBI:30616"/>
        <dbReference type="ChEBI" id="CHEBI:33019"/>
        <dbReference type="ChEBI" id="CHEBI:58048"/>
        <dbReference type="ChEBI" id="CHEBI:58359"/>
        <dbReference type="ChEBI" id="CHEBI:456215"/>
        <dbReference type="EC" id="6.3.5.4"/>
    </reaction>
</comment>
<dbReference type="Gene3D" id="3.60.20.10">
    <property type="entry name" value="Glutamine Phosphoribosylpyrophosphate, subunit 1, domain 1"/>
    <property type="match status" value="1"/>
</dbReference>
<dbReference type="PIRSF" id="PIRSF001589">
    <property type="entry name" value="Asn_synthetase_glu-h"/>
    <property type="match status" value="1"/>
</dbReference>
<sequence>MCGIAGCIGTTDAKTVNRMLDALGHRGPDDRGIHPCKNLVFGHTRLSIVDVAKGHQPILANGGSAGIICNGEIYNFRQLKQSLRPKYAFKTDSDTEVILRLYQEKGPDCVKELDGMFAFALFDDEAFLMARDPIGIKPLYYGYRQGSLYFTSELGAMTLAGVDEVHEFPAGHYYTPERGFVRYYDIPPIEDHLLTDIEPVCRKIRKTFVRAVKKRLLADPEVPVGSFCSGGLDSSLVAAIAAEEIPNLHTFVVGMKDASGDVSDDVKAARIAAAHIGSTHHELLFTEAEYHEALPLVIQKLETYDPSLVRCAVPCYFTCKLAARYVTVVLTGEGADELFTGYHYMKHFPFDKLNLEAHRCIGNLHNINLQRADRMGMHFSLELRVPFLDVEMIDLSMKIPPELKIREHNGAKIEKWILRKAFEDTDYLPDDILWRYKVQYTQGAGCESLGEQMAEEAMSDEEYFQIRQENPEAVINSKEAAYYFKIFRGFHPQDSILGSIGIWTGFDFAEEREKVKGTVDGALKHDHSQNAEDLSKLATA</sequence>
<evidence type="ECO:0000256" key="7">
    <source>
        <dbReference type="ARBA" id="ARBA00022888"/>
    </source>
</evidence>
<name>A0A653A791_UNCDX</name>
<gene>
    <name evidence="16" type="primary">asnB</name>
    <name evidence="16" type="ORF">TRIP_B330018</name>
</gene>
<dbReference type="InterPro" id="IPR001962">
    <property type="entry name" value="Asn_synthase"/>
</dbReference>
<evidence type="ECO:0000256" key="13">
    <source>
        <dbReference type="PIRSR" id="PIRSR001589-3"/>
    </source>
</evidence>
<feature type="binding site" evidence="12">
    <location>
        <position position="94"/>
    </location>
    <ligand>
        <name>L-glutamine</name>
        <dbReference type="ChEBI" id="CHEBI:58359"/>
    </ligand>
</feature>
<evidence type="ECO:0000256" key="11">
    <source>
        <dbReference type="PIRSR" id="PIRSR001589-1"/>
    </source>
</evidence>
<evidence type="ECO:0000256" key="2">
    <source>
        <dbReference type="ARBA" id="ARBA00012737"/>
    </source>
</evidence>
<dbReference type="Pfam" id="PF00733">
    <property type="entry name" value="Asn_synthase"/>
    <property type="match status" value="2"/>
</dbReference>
<evidence type="ECO:0000256" key="12">
    <source>
        <dbReference type="PIRSR" id="PIRSR001589-2"/>
    </source>
</evidence>
<keyword evidence="4 11" id="KW-0028">Amino-acid biosynthesis</keyword>
<keyword evidence="6 12" id="KW-0067">ATP-binding</keyword>
<dbReference type="PANTHER" id="PTHR11772:SF2">
    <property type="entry name" value="ASPARAGINE SYNTHETASE [GLUTAMINE-HYDROLYZING]"/>
    <property type="match status" value="1"/>
</dbReference>
<dbReference type="InterPro" id="IPR014729">
    <property type="entry name" value="Rossmann-like_a/b/a_fold"/>
</dbReference>
<organism evidence="16">
    <name type="scientific">Uncultured Desulfatiglans sp</name>
    <dbReference type="NCBI Taxonomy" id="1748965"/>
    <lineage>
        <taxon>Bacteria</taxon>
        <taxon>Pseudomonadati</taxon>
        <taxon>Thermodesulfobacteriota</taxon>
        <taxon>Desulfobacteria</taxon>
        <taxon>Desulfatiglandales</taxon>
        <taxon>Desulfatiglandaceae</taxon>
        <taxon>Desulfatiglans</taxon>
        <taxon>environmental samples</taxon>
    </lineage>
</organism>
<dbReference type="SUPFAM" id="SSF52402">
    <property type="entry name" value="Adenine nucleotide alpha hydrolases-like"/>
    <property type="match status" value="1"/>
</dbReference>
<dbReference type="EMBL" id="UPXX01000027">
    <property type="protein sequence ID" value="VBB43828.1"/>
    <property type="molecule type" value="Genomic_DNA"/>
</dbReference>
<evidence type="ECO:0000256" key="4">
    <source>
        <dbReference type="ARBA" id="ARBA00022605"/>
    </source>
</evidence>
<dbReference type="Gene3D" id="3.40.50.620">
    <property type="entry name" value="HUPs"/>
    <property type="match status" value="1"/>
</dbReference>
<keyword evidence="5 12" id="KW-0547">Nucleotide-binding</keyword>
<dbReference type="PANTHER" id="PTHR11772">
    <property type="entry name" value="ASPARAGINE SYNTHETASE"/>
    <property type="match status" value="1"/>
</dbReference>
<dbReference type="GO" id="GO:0005829">
    <property type="term" value="C:cytosol"/>
    <property type="evidence" value="ECO:0007669"/>
    <property type="project" value="TreeGrafter"/>
</dbReference>
<keyword evidence="3 16" id="KW-0436">Ligase</keyword>
<dbReference type="NCBIfam" id="NF006949">
    <property type="entry name" value="PRK09431.1"/>
    <property type="match status" value="1"/>
</dbReference>
<evidence type="ECO:0000256" key="14">
    <source>
        <dbReference type="SAM" id="MobiDB-lite"/>
    </source>
</evidence>
<proteinExistence type="inferred from homology"/>
<dbReference type="InterPro" id="IPR017932">
    <property type="entry name" value="GATase_2_dom"/>
</dbReference>
<comment type="similarity">
    <text evidence="1">Belongs to the asparagine synthetase family.</text>
</comment>
<feature type="region of interest" description="Disordered" evidence="14">
    <location>
        <begin position="519"/>
        <end position="540"/>
    </location>
</feature>
<dbReference type="InterPro" id="IPR006426">
    <property type="entry name" value="Asn_synth_AEB"/>
</dbReference>
<feature type="site" description="Important for beta-aspartyl-AMP intermediate formation" evidence="13">
    <location>
        <position position="333"/>
    </location>
</feature>
<evidence type="ECO:0000256" key="3">
    <source>
        <dbReference type="ARBA" id="ARBA00022598"/>
    </source>
</evidence>
<dbReference type="PROSITE" id="PS51278">
    <property type="entry name" value="GATASE_TYPE_2"/>
    <property type="match status" value="1"/>
</dbReference>
<dbReference type="SUPFAM" id="SSF56235">
    <property type="entry name" value="N-terminal nucleophile aminohydrolases (Ntn hydrolases)"/>
    <property type="match status" value="1"/>
</dbReference>
<evidence type="ECO:0000256" key="6">
    <source>
        <dbReference type="ARBA" id="ARBA00022840"/>
    </source>
</evidence>
<dbReference type="GO" id="GO:0006529">
    <property type="term" value="P:asparagine biosynthetic process"/>
    <property type="evidence" value="ECO:0007669"/>
    <property type="project" value="UniProtKB-KW"/>
</dbReference>
<dbReference type="GO" id="GO:0004066">
    <property type="term" value="F:asparagine synthase (glutamine-hydrolyzing) activity"/>
    <property type="evidence" value="ECO:0007669"/>
    <property type="project" value="UniProtKB-EC"/>
</dbReference>
<dbReference type="GO" id="GO:0005524">
    <property type="term" value="F:ATP binding"/>
    <property type="evidence" value="ECO:0007669"/>
    <property type="project" value="UniProtKB-KW"/>
</dbReference>
<feature type="binding site" evidence="12">
    <location>
        <position position="253"/>
    </location>
    <ligand>
        <name>ATP</name>
        <dbReference type="ChEBI" id="CHEBI:30616"/>
    </ligand>
</feature>
<evidence type="ECO:0000256" key="9">
    <source>
        <dbReference type="ARBA" id="ARBA00029440"/>
    </source>
</evidence>
<comment type="pathway">
    <text evidence="9">Amino-acid biosynthesis.</text>
</comment>
<evidence type="ECO:0000256" key="8">
    <source>
        <dbReference type="ARBA" id="ARBA00022962"/>
    </source>
</evidence>
<dbReference type="CDD" id="cd01991">
    <property type="entry name" value="Asn_synthase_B_C"/>
    <property type="match status" value="1"/>
</dbReference>
<accession>A0A653A791</accession>
<evidence type="ECO:0000256" key="5">
    <source>
        <dbReference type="ARBA" id="ARBA00022741"/>
    </source>
</evidence>
<dbReference type="InterPro" id="IPR029055">
    <property type="entry name" value="Ntn_hydrolases_N"/>
</dbReference>
<evidence type="ECO:0000256" key="1">
    <source>
        <dbReference type="ARBA" id="ARBA00005752"/>
    </source>
</evidence>
<dbReference type="Pfam" id="PF13537">
    <property type="entry name" value="GATase_7"/>
    <property type="match status" value="1"/>
</dbReference>
<dbReference type="AlphaFoldDB" id="A0A653A791"/>
<evidence type="ECO:0000313" key="16">
    <source>
        <dbReference type="EMBL" id="VBB43828.1"/>
    </source>
</evidence>
<keyword evidence="7 11" id="KW-0061">Asparagine biosynthesis</keyword>
<feature type="active site" description="For GATase activity" evidence="11">
    <location>
        <position position="2"/>
    </location>
</feature>
<dbReference type="InterPro" id="IPR033738">
    <property type="entry name" value="AsnB_N"/>
</dbReference>